<dbReference type="InterPro" id="IPR006103">
    <property type="entry name" value="Glyco_hydro_2_cat"/>
</dbReference>
<feature type="signal peptide" evidence="4">
    <location>
        <begin position="1"/>
        <end position="24"/>
    </location>
</feature>
<dbReference type="InterPro" id="IPR036156">
    <property type="entry name" value="Beta-gal/glucu_dom_sf"/>
</dbReference>
<evidence type="ECO:0000313" key="9">
    <source>
        <dbReference type="Proteomes" id="UP000825483"/>
    </source>
</evidence>
<dbReference type="PRINTS" id="PR00132">
    <property type="entry name" value="GLHYDRLASE2"/>
</dbReference>
<feature type="domain" description="Glycoside hydrolase family 2 immunoglobulin-like beta-sandwich" evidence="5">
    <location>
        <begin position="200"/>
        <end position="294"/>
    </location>
</feature>
<accession>A0A9R1C8P5</accession>
<evidence type="ECO:0000256" key="3">
    <source>
        <dbReference type="ARBA" id="ARBA00023295"/>
    </source>
</evidence>
<evidence type="ECO:0000256" key="2">
    <source>
        <dbReference type="ARBA" id="ARBA00022801"/>
    </source>
</evidence>
<dbReference type="GO" id="GO:0005975">
    <property type="term" value="P:carbohydrate metabolic process"/>
    <property type="evidence" value="ECO:0007669"/>
    <property type="project" value="InterPro"/>
</dbReference>
<protein>
    <submittedName>
        <fullName evidence="8">Beta-galactosidase</fullName>
    </submittedName>
</protein>
<reference evidence="8" key="1">
    <citation type="journal article" date="2022" name="Int. J. Syst. Evol. Microbiol.">
        <title>Prevotella lacticifex sp. nov., isolated from the rumen of cows.</title>
        <authorList>
            <person name="Shinkai T."/>
            <person name="Ikeyama N."/>
            <person name="Kumagai M."/>
            <person name="Ohmori H."/>
            <person name="Sakamoto M."/>
            <person name="Ohkuma M."/>
            <person name="Mitsumori M."/>
        </authorList>
    </citation>
    <scope>NUCLEOTIDE SEQUENCE</scope>
    <source>
        <strain evidence="8">R5076</strain>
    </source>
</reference>
<dbReference type="InterPro" id="IPR017853">
    <property type="entry name" value="GH"/>
</dbReference>
<sequence length="676" mass="76519">MKRKDLLAGLVLFLSAAMPFTAGAKEVTNINSQWGFKAVALIPWGVYPHVRVPECDTIVNLPNTWNEKDFMSDKGFRKGEGSYEKKIMIPESDKGRRIFIHFEGVSQTANVFCNYKKVGEHRNAYTAFTVEITNQVEYGKENKITVICDNSHQLDIAPIAGDFNIYGGIYRDVWLEKSAESACISPLFYGSNGVILHQKSADANQARLQAEVHLSTTTDYKGCTVELQITDATGKVVASQQTPNIYNDKCVMNIEVQHPHLWQGTTDPYLYNVVAVLKRNGKEIDRVEDQTGFRSYYIDADKGFFLNGKHLKLHGVSRHQEWAGVATALTTKEHDTDLNLIQDMGANAIRMAHYPQAQYMIQQADKRGFVVWEEIPFVSHYIPSESFDNNLREDLREMIYQNINHPSVCFWGIFNEVSGGQNKIAAELNDMVHQIDPSRVSTSATCFEGDFNFISDVLGWNRYFGWYNGKDTDLGPFLDEWHKAHPYTKIGISEYGAGSGLTQHVAIAHTGGGHKMTMGRFHPMENQTAVHHNALLDIQKRDFVWGSFIWNMFDFGSSMRTEGEFNNLNDKGLVSHDRKVKKDAFYFYRANWNQTSPTTFLCSKGYTDRKEDVTDIIGFVSDGSATLYLNGKKIGTQKADEVHTVSWKNVRLQKGKNEVVLKSAHGQDRATWNVNL</sequence>
<dbReference type="SUPFAM" id="SSF49785">
    <property type="entry name" value="Galactose-binding domain-like"/>
    <property type="match status" value="1"/>
</dbReference>
<dbReference type="Pfam" id="PF00703">
    <property type="entry name" value="Glyco_hydro_2"/>
    <property type="match status" value="1"/>
</dbReference>
<proteinExistence type="inferred from homology"/>
<dbReference type="EMBL" id="BPUB01000001">
    <property type="protein sequence ID" value="GJG58052.1"/>
    <property type="molecule type" value="Genomic_DNA"/>
</dbReference>
<keyword evidence="9" id="KW-1185">Reference proteome</keyword>
<evidence type="ECO:0000256" key="1">
    <source>
        <dbReference type="ARBA" id="ARBA00007401"/>
    </source>
</evidence>
<organism evidence="8 9">
    <name type="scientific">Prevotella lacticifex</name>
    <dbReference type="NCBI Taxonomy" id="2854755"/>
    <lineage>
        <taxon>Bacteria</taxon>
        <taxon>Pseudomonadati</taxon>
        <taxon>Bacteroidota</taxon>
        <taxon>Bacteroidia</taxon>
        <taxon>Bacteroidales</taxon>
        <taxon>Prevotellaceae</taxon>
        <taxon>Prevotella</taxon>
    </lineage>
</organism>
<dbReference type="InterPro" id="IPR013783">
    <property type="entry name" value="Ig-like_fold"/>
</dbReference>
<evidence type="ECO:0000313" key="8">
    <source>
        <dbReference type="EMBL" id="GJG58052.1"/>
    </source>
</evidence>
<feature type="domain" description="Glycosyl hydrolases family 2 sugar binding" evidence="7">
    <location>
        <begin position="77"/>
        <end position="177"/>
    </location>
</feature>
<comment type="caution">
    <text evidence="8">The sequence shown here is derived from an EMBL/GenBank/DDBJ whole genome shotgun (WGS) entry which is preliminary data.</text>
</comment>
<name>A0A9R1C8P5_9BACT</name>
<dbReference type="GO" id="GO:0004553">
    <property type="term" value="F:hydrolase activity, hydrolyzing O-glycosyl compounds"/>
    <property type="evidence" value="ECO:0007669"/>
    <property type="project" value="InterPro"/>
</dbReference>
<keyword evidence="4" id="KW-0732">Signal</keyword>
<evidence type="ECO:0000259" key="6">
    <source>
        <dbReference type="Pfam" id="PF02836"/>
    </source>
</evidence>
<keyword evidence="2" id="KW-0378">Hydrolase</keyword>
<comment type="similarity">
    <text evidence="1">Belongs to the glycosyl hydrolase 2 family.</text>
</comment>
<dbReference type="SUPFAM" id="SSF51445">
    <property type="entry name" value="(Trans)glycosidases"/>
    <property type="match status" value="1"/>
</dbReference>
<feature type="domain" description="Glycoside hydrolase family 2 catalytic" evidence="6">
    <location>
        <begin position="301"/>
        <end position="587"/>
    </location>
</feature>
<dbReference type="RefSeq" id="WP_223927180.1">
    <property type="nucleotide sequence ID" value="NZ_BPTU01000005.1"/>
</dbReference>
<dbReference type="Gene3D" id="3.20.20.80">
    <property type="entry name" value="Glycosidases"/>
    <property type="match status" value="1"/>
</dbReference>
<dbReference type="GeneID" id="72468951"/>
<dbReference type="PANTHER" id="PTHR42732">
    <property type="entry name" value="BETA-GALACTOSIDASE"/>
    <property type="match status" value="1"/>
</dbReference>
<evidence type="ECO:0000259" key="7">
    <source>
        <dbReference type="Pfam" id="PF02837"/>
    </source>
</evidence>
<keyword evidence="3" id="KW-0326">Glycosidase</keyword>
<dbReference type="Pfam" id="PF02837">
    <property type="entry name" value="Glyco_hydro_2_N"/>
    <property type="match status" value="1"/>
</dbReference>
<evidence type="ECO:0000256" key="4">
    <source>
        <dbReference type="SAM" id="SignalP"/>
    </source>
</evidence>
<evidence type="ECO:0000259" key="5">
    <source>
        <dbReference type="Pfam" id="PF00703"/>
    </source>
</evidence>
<dbReference type="InterPro" id="IPR006102">
    <property type="entry name" value="Ig-like_GH2"/>
</dbReference>
<dbReference type="Gene3D" id="2.60.40.10">
    <property type="entry name" value="Immunoglobulins"/>
    <property type="match status" value="2"/>
</dbReference>
<gene>
    <name evidence="8" type="ORF">PRLR5076_09030</name>
</gene>
<dbReference type="InterPro" id="IPR006104">
    <property type="entry name" value="Glyco_hydro_2_N"/>
</dbReference>
<dbReference type="Proteomes" id="UP000825483">
    <property type="component" value="Unassembled WGS sequence"/>
</dbReference>
<dbReference type="InterPro" id="IPR008979">
    <property type="entry name" value="Galactose-bd-like_sf"/>
</dbReference>
<dbReference type="Pfam" id="PF02836">
    <property type="entry name" value="Glyco_hydro_2_C"/>
    <property type="match status" value="1"/>
</dbReference>
<dbReference type="InterPro" id="IPR006101">
    <property type="entry name" value="Glyco_hydro_2"/>
</dbReference>
<dbReference type="Gene3D" id="2.60.120.260">
    <property type="entry name" value="Galactose-binding domain-like"/>
    <property type="match status" value="1"/>
</dbReference>
<dbReference type="PANTHER" id="PTHR42732:SF1">
    <property type="entry name" value="BETA-MANNOSIDASE"/>
    <property type="match status" value="1"/>
</dbReference>
<dbReference type="AlphaFoldDB" id="A0A9R1C8P5"/>
<feature type="chain" id="PRO_5040452229" evidence="4">
    <location>
        <begin position="25"/>
        <end position="676"/>
    </location>
</feature>
<dbReference type="SUPFAM" id="SSF49303">
    <property type="entry name" value="beta-Galactosidase/glucuronidase domain"/>
    <property type="match status" value="1"/>
</dbReference>
<dbReference type="InterPro" id="IPR051913">
    <property type="entry name" value="GH2_Domain-Containing"/>
</dbReference>